<dbReference type="Proteomes" id="UP000626092">
    <property type="component" value="Unassembled WGS sequence"/>
</dbReference>
<feature type="chain" id="PRO_5032557855" description="N-acyl-L-amino-acid amidohydrolase" evidence="3">
    <location>
        <begin position="22"/>
        <end position="490"/>
    </location>
</feature>
<dbReference type="AlphaFoldDB" id="A0A834FXQ8"/>
<organism evidence="4 5">
    <name type="scientific">Rhododendron simsii</name>
    <name type="common">Sims's rhododendron</name>
    <dbReference type="NCBI Taxonomy" id="118357"/>
    <lineage>
        <taxon>Eukaryota</taxon>
        <taxon>Viridiplantae</taxon>
        <taxon>Streptophyta</taxon>
        <taxon>Embryophyta</taxon>
        <taxon>Tracheophyta</taxon>
        <taxon>Spermatophyta</taxon>
        <taxon>Magnoliopsida</taxon>
        <taxon>eudicotyledons</taxon>
        <taxon>Gunneridae</taxon>
        <taxon>Pentapetalae</taxon>
        <taxon>asterids</taxon>
        <taxon>Ericales</taxon>
        <taxon>Ericaceae</taxon>
        <taxon>Ericoideae</taxon>
        <taxon>Rhodoreae</taxon>
        <taxon>Rhododendron</taxon>
    </lineage>
</organism>
<keyword evidence="2" id="KW-0862">Zinc</keyword>
<keyword evidence="5" id="KW-1185">Reference proteome</keyword>
<dbReference type="FunFam" id="1.10.150.900:FF:000001">
    <property type="entry name" value="Aminoacylase-1, putative"/>
    <property type="match status" value="1"/>
</dbReference>
<feature type="binding site" evidence="2">
    <location>
        <position position="102"/>
    </location>
    <ligand>
        <name>Zn(2+)</name>
        <dbReference type="ChEBI" id="CHEBI:29105"/>
        <label>1</label>
    </ligand>
</feature>
<keyword evidence="3" id="KW-0732">Signal</keyword>
<dbReference type="OrthoDB" id="3064516at2759"/>
<proteinExistence type="predicted"/>
<evidence type="ECO:0000256" key="3">
    <source>
        <dbReference type="SAM" id="SignalP"/>
    </source>
</evidence>
<feature type="binding site" evidence="2">
    <location>
        <position position="199"/>
    </location>
    <ligand>
        <name>Zn(2+)</name>
        <dbReference type="ChEBI" id="CHEBI:29105"/>
        <label>1</label>
    </ligand>
</feature>
<dbReference type="GO" id="GO:0004046">
    <property type="term" value="F:aminoacylase activity"/>
    <property type="evidence" value="ECO:0007669"/>
    <property type="project" value="InterPro"/>
</dbReference>
<evidence type="ECO:0008006" key="6">
    <source>
        <dbReference type="Google" id="ProtNLM"/>
    </source>
</evidence>
<evidence type="ECO:0000256" key="2">
    <source>
        <dbReference type="PIRSR" id="PIRSR036696-2"/>
    </source>
</evidence>
<feature type="binding site" evidence="2">
    <location>
        <position position="136"/>
    </location>
    <ligand>
        <name>Zn(2+)</name>
        <dbReference type="ChEBI" id="CHEBI:29105"/>
        <label>1</label>
    </ligand>
</feature>
<evidence type="ECO:0000313" key="4">
    <source>
        <dbReference type="EMBL" id="KAF7114276.1"/>
    </source>
</evidence>
<dbReference type="PIRSF" id="PIRSF036696">
    <property type="entry name" value="ACY-1"/>
    <property type="match status" value="1"/>
</dbReference>
<dbReference type="Gene3D" id="3.30.70.360">
    <property type="match status" value="1"/>
</dbReference>
<feature type="signal peptide" evidence="3">
    <location>
        <begin position="1"/>
        <end position="21"/>
    </location>
</feature>
<feature type="binding site" evidence="2">
    <location>
        <position position="455"/>
    </location>
    <ligand>
        <name>Zn(2+)</name>
        <dbReference type="ChEBI" id="CHEBI:29105"/>
        <label>2</label>
    </ligand>
</feature>
<dbReference type="GO" id="GO:0005737">
    <property type="term" value="C:cytoplasm"/>
    <property type="evidence" value="ECO:0007669"/>
    <property type="project" value="InterPro"/>
</dbReference>
<dbReference type="FunFam" id="3.40.630.10:FF:000019">
    <property type="entry name" value="Aminoacylase 1"/>
    <property type="match status" value="1"/>
</dbReference>
<dbReference type="InterPro" id="IPR052083">
    <property type="entry name" value="Aminoacylase-1_M20A"/>
</dbReference>
<dbReference type="InterPro" id="IPR010159">
    <property type="entry name" value="N-acyl_aa_amidohydrolase"/>
</dbReference>
<dbReference type="Pfam" id="PF01546">
    <property type="entry name" value="Peptidase_M20"/>
    <property type="match status" value="1"/>
</dbReference>
<dbReference type="Gene3D" id="1.10.150.900">
    <property type="match status" value="1"/>
</dbReference>
<feature type="active site" evidence="1">
    <location>
        <position position="104"/>
    </location>
</feature>
<accession>A0A834FXQ8</accession>
<gene>
    <name evidence="4" type="ORF">RHSIM_RhsimUnG0094300</name>
</gene>
<dbReference type="GO" id="GO:0046872">
    <property type="term" value="F:metal ion binding"/>
    <property type="evidence" value="ECO:0007669"/>
    <property type="project" value="UniProtKB-KW"/>
</dbReference>
<dbReference type="Gene3D" id="3.40.630.10">
    <property type="entry name" value="Zn peptidases"/>
    <property type="match status" value="1"/>
</dbReference>
<dbReference type="FunFam" id="3.30.70.360:FF:000009">
    <property type="entry name" value="aminoacylase-1 isoform X1"/>
    <property type="match status" value="1"/>
</dbReference>
<dbReference type="SUPFAM" id="SSF53187">
    <property type="entry name" value="Zn-dependent exopeptidases"/>
    <property type="match status" value="1"/>
</dbReference>
<dbReference type="NCBIfam" id="TIGR01880">
    <property type="entry name" value="Ac-peptdase-euk"/>
    <property type="match status" value="1"/>
</dbReference>
<protein>
    <recommendedName>
        <fullName evidence="6">N-acyl-L-amino-acid amidohydrolase</fullName>
    </recommendedName>
</protein>
<reference evidence="4" key="1">
    <citation type="submission" date="2019-11" db="EMBL/GenBank/DDBJ databases">
        <authorList>
            <person name="Liu Y."/>
            <person name="Hou J."/>
            <person name="Li T.-Q."/>
            <person name="Guan C.-H."/>
            <person name="Wu X."/>
            <person name="Wu H.-Z."/>
            <person name="Ling F."/>
            <person name="Zhang R."/>
            <person name="Shi X.-G."/>
            <person name="Ren J.-P."/>
            <person name="Chen E.-F."/>
            <person name="Sun J.-M."/>
        </authorList>
    </citation>
    <scope>NUCLEOTIDE SEQUENCE</scope>
    <source>
        <strain evidence="4">Adult_tree_wgs_1</strain>
        <tissue evidence="4">Leaves</tissue>
    </source>
</reference>
<comment type="caution">
    <text evidence="4">The sequence shown here is derived from an EMBL/GenBank/DDBJ whole genome shotgun (WGS) entry which is preliminary data.</text>
</comment>
<sequence length="490" mass="54503">MSTHHLLQALSLLFSLPLLSATPHHQQDQETTTPITRFQQYLRINTAHPNPDYSSAISFLQSQSQLLNLTAHLLHFSPSKPLLLLTWPGSNPSLPSILLNSHLDSVPAEPSKWLHPPFSALRDPSSGHIYARGAQDDKCIGLQYLEAIRVLQSQFNYKPTRTIHISYVPDEEIGGFDGMMAFVRSKEFEVLNLGFVLDEGQASMGDEYRVFYADRSPWHVVVRATGTPGHGSRMFDGGAVENLMRSVEVMSRFRENQLDLVKAGLAGYSDVVSVNPVYLKAGIPTPDGFVMNMQPSQAEAGFDIRFSPTTDSDLLKKKIADEWAPASRNMSFEVCLQKGCTSAKSGPDIAFQPSSSYVAYERIIYEWLINLAEEYLVIFITEKGPLRDYLGRPLMTATDDSNPWWPIFKQAVEAAGGKLSKPEILASTTDARFTRQMGIPTLGFSPMKNTPILLHDHNEVFLKDSVYLEGIKVYVSVIKSLSSFEGAVSL</sequence>
<dbReference type="SUPFAM" id="SSF55031">
    <property type="entry name" value="Bacterial exopeptidase dimerisation domain"/>
    <property type="match status" value="1"/>
</dbReference>
<evidence type="ECO:0000256" key="1">
    <source>
        <dbReference type="PIRSR" id="PIRSR036696-1"/>
    </source>
</evidence>
<dbReference type="PANTHER" id="PTHR45892:SF3">
    <property type="entry name" value="PUTATIVE-RELATED"/>
    <property type="match status" value="1"/>
</dbReference>
<feature type="active site" description="Proton acceptor" evidence="1">
    <location>
        <position position="171"/>
    </location>
</feature>
<dbReference type="InterPro" id="IPR036264">
    <property type="entry name" value="Bact_exopeptidase_dim_dom"/>
</dbReference>
<feature type="binding site" evidence="2">
    <location>
        <position position="172"/>
    </location>
    <ligand>
        <name>Zn(2+)</name>
        <dbReference type="ChEBI" id="CHEBI:29105"/>
        <label>2</label>
    </ligand>
</feature>
<evidence type="ECO:0000313" key="5">
    <source>
        <dbReference type="Proteomes" id="UP000626092"/>
    </source>
</evidence>
<dbReference type="GO" id="GO:0006520">
    <property type="term" value="P:amino acid metabolic process"/>
    <property type="evidence" value="ECO:0007669"/>
    <property type="project" value="InterPro"/>
</dbReference>
<dbReference type="InterPro" id="IPR002933">
    <property type="entry name" value="Peptidase_M20"/>
</dbReference>
<dbReference type="EMBL" id="WJXA01000229">
    <property type="protein sequence ID" value="KAF7114276.1"/>
    <property type="molecule type" value="Genomic_DNA"/>
</dbReference>
<keyword evidence="2" id="KW-0479">Metal-binding</keyword>
<feature type="binding site" evidence="2">
    <location>
        <position position="136"/>
    </location>
    <ligand>
        <name>Zn(2+)</name>
        <dbReference type="ChEBI" id="CHEBI:29105"/>
        <label>2</label>
    </ligand>
</feature>
<comment type="cofactor">
    <cofactor evidence="2">
        <name>Zn(2+)</name>
        <dbReference type="ChEBI" id="CHEBI:29105"/>
    </cofactor>
    <text evidence="2">Binds 2 Zn(2+) ions per subunit.</text>
</comment>
<dbReference type="PANTHER" id="PTHR45892">
    <property type="entry name" value="AMINOACYLASE-1"/>
    <property type="match status" value="1"/>
</dbReference>
<name>A0A834FXQ8_RHOSS</name>